<dbReference type="Proteomes" id="UP000002164">
    <property type="component" value="Plasmid pBsph"/>
</dbReference>
<keyword evidence="4" id="KW-0614">Plasmid</keyword>
<feature type="compositionally biased region" description="Basic and acidic residues" evidence="1">
    <location>
        <begin position="636"/>
        <end position="646"/>
    </location>
</feature>
<reference evidence="4 5" key="1">
    <citation type="journal article" date="2008" name="J. Bacteriol.">
        <title>Complete genome sequence of the mosquitocidal bacterium Bacillus sphaericus C3-41 and comparison with those of closely related Bacillus species.</title>
        <authorList>
            <person name="Hu X."/>
            <person name="Fan W."/>
            <person name="Han B."/>
            <person name="Liu H."/>
            <person name="Zheng D."/>
            <person name="Li Q."/>
            <person name="Dong W."/>
            <person name="Yan J."/>
            <person name="Gao M."/>
            <person name="Berry C."/>
            <person name="Yuan Z."/>
        </authorList>
    </citation>
    <scope>NUCLEOTIDE SEQUENCE [LARGE SCALE GENOMIC DNA]</scope>
    <source>
        <strain evidence="4 5">C3-41</strain>
        <plasmid evidence="4 5">pBsph</plasmid>
    </source>
</reference>
<feature type="signal peptide" evidence="3">
    <location>
        <begin position="1"/>
        <end position="39"/>
    </location>
</feature>
<feature type="transmembrane region" description="Helical" evidence="2">
    <location>
        <begin position="168"/>
        <end position="187"/>
    </location>
</feature>
<feature type="transmembrane region" description="Helical" evidence="2">
    <location>
        <begin position="278"/>
        <end position="299"/>
    </location>
</feature>
<proteinExistence type="predicted"/>
<keyword evidence="2" id="KW-1133">Transmembrane helix</keyword>
<evidence type="ECO:0000313" key="5">
    <source>
        <dbReference type="Proteomes" id="UP000002164"/>
    </source>
</evidence>
<evidence type="ECO:0000256" key="3">
    <source>
        <dbReference type="SAM" id="SignalP"/>
    </source>
</evidence>
<feature type="chain" id="PRO_5002762660" evidence="3">
    <location>
        <begin position="40"/>
        <end position="646"/>
    </location>
</feature>
<keyword evidence="3" id="KW-0732">Signal</keyword>
<evidence type="ECO:0000313" key="4">
    <source>
        <dbReference type="EMBL" id="ACA42284.1"/>
    </source>
</evidence>
<evidence type="ECO:0000256" key="2">
    <source>
        <dbReference type="SAM" id="Phobius"/>
    </source>
</evidence>
<organism evidence="4 5">
    <name type="scientific">Lysinibacillus sphaericus (strain C3-41)</name>
    <dbReference type="NCBI Taxonomy" id="444177"/>
    <lineage>
        <taxon>Bacteria</taxon>
        <taxon>Bacillati</taxon>
        <taxon>Bacillota</taxon>
        <taxon>Bacilli</taxon>
        <taxon>Bacillales</taxon>
        <taxon>Bacillaceae</taxon>
        <taxon>Lysinibacillus</taxon>
    </lineage>
</organism>
<dbReference type="EnsemblBacteria" id="ACA42284">
    <property type="protein sequence ID" value="ACA42284"/>
    <property type="gene ID" value="Bsph_p054"/>
</dbReference>
<dbReference type="KEGG" id="lsp:Bsph_p054"/>
<feature type="transmembrane region" description="Helical" evidence="2">
    <location>
        <begin position="128"/>
        <end position="148"/>
    </location>
</feature>
<keyword evidence="2" id="KW-0812">Transmembrane</keyword>
<keyword evidence="2" id="KW-0472">Membrane</keyword>
<protein>
    <submittedName>
        <fullName evidence="4">Uncharacterized protein</fullName>
    </submittedName>
</protein>
<gene>
    <name evidence="4" type="ordered locus">Bsph_p054</name>
</gene>
<geneLocation type="plasmid" evidence="4 5">
    <name>pBsph</name>
</geneLocation>
<feature type="transmembrane region" description="Helical" evidence="2">
    <location>
        <begin position="245"/>
        <end position="266"/>
    </location>
</feature>
<sequence>MITRKNAKVIFLKKGGNSLKKVIMFCCLFLLVFPSFAYAEEGKENSCKSKELLSDERRLQIKEFQDKDATIQESYTIDIFEGFWNIVGINSVSSLVFGNPYCLWSGDNSPLVYGIFPEHYKEQIIDPMFNFFTSLFVGLLVLAMMIFAAKRMINPFNKNLFVDEFLQYFMAAVLITLFWSAVDYVFLFNETIVATFRNLLLSQGIDLDGVAIFASQDDFNFTDIVIIFAEWILMVFLNAIYLLRLFLLTVLMGMGGLAIVSLLYPESRHIFSLWLQDIIGSIFMQSIHALYCTFILLVFSTVSGEFSVFFKLFCLILFLPLTTFLQGIFKLSSGGTLTGIGLNGVNSIAATVSFGKSMKSLNHRTPNMGKLSETKISALAKGNNSKPWQKTTNLLAKTGMYAGGAAGLVLGPGGVILGGMAGSKMLTSTLQTPRNIAGGLKGLKDTFGAANSKGMSNVMGNIQEKRNFYGNVGESLGTMVGQGKMGRQIGSFASGVSNKRILNSSELGGLSGLSIRDLASRYPESEFIFKQTNEGSGFYKVSDGEDLLISPIGAADTSLADGETRCIDYKSRGSGIEYDSSKGTYNPSERTSSLDRTSDAYIQNSYGTRFADPSFNAQRMNPDDYFKENLNNSVPKPDEHRHPGFV</sequence>
<accession>B1I0C5</accession>
<feature type="region of interest" description="Disordered" evidence="1">
    <location>
        <begin position="624"/>
        <end position="646"/>
    </location>
</feature>
<dbReference type="HOGENOM" id="CLU_365165_0_0_9"/>
<feature type="transmembrane region" description="Helical" evidence="2">
    <location>
        <begin position="335"/>
        <end position="354"/>
    </location>
</feature>
<evidence type="ECO:0000256" key="1">
    <source>
        <dbReference type="SAM" id="MobiDB-lite"/>
    </source>
</evidence>
<dbReference type="AlphaFoldDB" id="B1I0C5"/>
<name>B1I0C5_LYSSC</name>
<feature type="transmembrane region" description="Helical" evidence="2">
    <location>
        <begin position="308"/>
        <end position="329"/>
    </location>
</feature>
<dbReference type="EMBL" id="CP000818">
    <property type="protein sequence ID" value="ACA42284.1"/>
    <property type="molecule type" value="Genomic_DNA"/>
</dbReference>